<keyword evidence="1" id="KW-0472">Membrane</keyword>
<organism evidence="2 3">
    <name type="scientific">Actinomadura spongiicola</name>
    <dbReference type="NCBI Taxonomy" id="2303421"/>
    <lineage>
        <taxon>Bacteria</taxon>
        <taxon>Bacillati</taxon>
        <taxon>Actinomycetota</taxon>
        <taxon>Actinomycetes</taxon>
        <taxon>Streptosporangiales</taxon>
        <taxon>Thermomonosporaceae</taxon>
        <taxon>Actinomadura</taxon>
    </lineage>
</organism>
<dbReference type="EMBL" id="QVNQ01000002">
    <property type="protein sequence ID" value="RFS86420.1"/>
    <property type="molecule type" value="Genomic_DNA"/>
</dbReference>
<evidence type="ECO:0000256" key="1">
    <source>
        <dbReference type="SAM" id="Phobius"/>
    </source>
</evidence>
<feature type="transmembrane region" description="Helical" evidence="1">
    <location>
        <begin position="224"/>
        <end position="245"/>
    </location>
</feature>
<feature type="transmembrane region" description="Helical" evidence="1">
    <location>
        <begin position="89"/>
        <end position="112"/>
    </location>
</feature>
<evidence type="ECO:0000313" key="2">
    <source>
        <dbReference type="EMBL" id="RFS86420.1"/>
    </source>
</evidence>
<keyword evidence="3" id="KW-1185">Reference proteome</keyword>
<dbReference type="OrthoDB" id="3267731at2"/>
<dbReference type="AlphaFoldDB" id="A0A372GM16"/>
<protein>
    <submittedName>
        <fullName evidence="2">ABC transporter permease</fullName>
    </submittedName>
</protein>
<proteinExistence type="predicted"/>
<evidence type="ECO:0000313" key="3">
    <source>
        <dbReference type="Proteomes" id="UP000262882"/>
    </source>
</evidence>
<dbReference type="RefSeq" id="WP_117398704.1">
    <property type="nucleotide sequence ID" value="NZ_QVNQ01000002.1"/>
</dbReference>
<keyword evidence="1" id="KW-1133">Transmembrane helix</keyword>
<gene>
    <name evidence="2" type="ORF">D0T12_07480</name>
</gene>
<feature type="transmembrane region" description="Helical" evidence="1">
    <location>
        <begin position="192"/>
        <end position="212"/>
    </location>
</feature>
<sequence>MRIFWTEVRRSPLRWLFPVLVCIDLAALFGRNTYWIGVWPQASAAAQIPSLFFGPALAASAAWAAGRAHRYSFAEQFRASALPSWRPEIALLACTLAYGMLAYGVGVAAAAVVSLPDAGPGFLWPGYVLLGMGNVVGCTAVGHAIGRWSRSAFMAPVCCGIGVFVLLGLFGQSLGLFVLSGHPQVEVVDSALATRLMLAVAITGLALLVPLAAAKGTKRWRSGIMPRLAAAGICVGLVVVTYEIALGASLQTERAAPAEPLCSGGTPRVCVWPEDRKYLPELEKMANRLASLPSDRFKVPATFMESGLGEDKYAGFQIIEGSMWSVSPNMASSVLQETVKPYCPAANQAAEDRQMRAIFELTTWLEAWANGAGQPASVGGGPPGVDLRQVGALIKQPEATQFQWAKQRIDQINGTPCA</sequence>
<feature type="transmembrane region" description="Helical" evidence="1">
    <location>
        <begin position="157"/>
        <end position="180"/>
    </location>
</feature>
<name>A0A372GM16_9ACTN</name>
<comment type="caution">
    <text evidence="2">The sequence shown here is derived from an EMBL/GenBank/DDBJ whole genome shotgun (WGS) entry which is preliminary data.</text>
</comment>
<feature type="transmembrane region" description="Helical" evidence="1">
    <location>
        <begin position="12"/>
        <end position="30"/>
    </location>
</feature>
<feature type="transmembrane region" description="Helical" evidence="1">
    <location>
        <begin position="124"/>
        <end position="145"/>
    </location>
</feature>
<reference evidence="2 3" key="1">
    <citation type="submission" date="2018-08" db="EMBL/GenBank/DDBJ databases">
        <title>Actinomadura spongicola sp. nov., isolated from marine sponge Leucetta chagosensis.</title>
        <authorList>
            <person name="Li L."/>
            <person name="Lin H.W."/>
        </authorList>
    </citation>
    <scope>NUCLEOTIDE SEQUENCE [LARGE SCALE GENOMIC DNA]</scope>
    <source>
        <strain evidence="2 3">LHW52907</strain>
    </source>
</reference>
<feature type="transmembrane region" description="Helical" evidence="1">
    <location>
        <begin position="50"/>
        <end position="68"/>
    </location>
</feature>
<keyword evidence="1" id="KW-0812">Transmembrane</keyword>
<accession>A0A372GM16</accession>
<dbReference type="Proteomes" id="UP000262882">
    <property type="component" value="Unassembled WGS sequence"/>
</dbReference>